<sequence length="104" mass="12348">MYIHVFDLHNSNNYNYNSTNNSVILEPDPNRPICFDENFKTDDDIIYGSKYKFNQSIEILINNSNSTRLAKKNQKNVMKKIPRRQNAWILYRRDKSLNSEFVGL</sequence>
<dbReference type="VEuPathDB" id="FungiDB:RhiirA1_422477"/>
<evidence type="ECO:0000313" key="2">
    <source>
        <dbReference type="Proteomes" id="UP000234323"/>
    </source>
</evidence>
<dbReference type="VEuPathDB" id="FungiDB:RhiirFUN_009353"/>
<gene>
    <name evidence="1" type="ORF">RhiirA4_400803</name>
</gene>
<dbReference type="AlphaFoldDB" id="A0A2I1GET6"/>
<dbReference type="VEuPathDB" id="FungiDB:FUN_007420"/>
<organism evidence="1 2">
    <name type="scientific">Rhizophagus irregularis</name>
    <dbReference type="NCBI Taxonomy" id="588596"/>
    <lineage>
        <taxon>Eukaryota</taxon>
        <taxon>Fungi</taxon>
        <taxon>Fungi incertae sedis</taxon>
        <taxon>Mucoromycota</taxon>
        <taxon>Glomeromycotina</taxon>
        <taxon>Glomeromycetes</taxon>
        <taxon>Glomerales</taxon>
        <taxon>Glomeraceae</taxon>
        <taxon>Rhizophagus</taxon>
    </lineage>
</organism>
<feature type="non-terminal residue" evidence="1">
    <location>
        <position position="104"/>
    </location>
</feature>
<dbReference type="EMBL" id="LLXI01000364">
    <property type="protein sequence ID" value="PKY45143.1"/>
    <property type="molecule type" value="Genomic_DNA"/>
</dbReference>
<name>A0A2I1GET6_9GLOM</name>
<reference evidence="1 2" key="1">
    <citation type="submission" date="2015-10" db="EMBL/GenBank/DDBJ databases">
        <title>Genome analyses suggest a sexual origin of heterokaryosis in a supposedly ancient asexual fungus.</title>
        <authorList>
            <person name="Ropars J."/>
            <person name="Sedzielewska K."/>
            <person name="Noel J."/>
            <person name="Charron P."/>
            <person name="Farinelli L."/>
            <person name="Marton T."/>
            <person name="Kruger M."/>
            <person name="Pelin A."/>
            <person name="Brachmann A."/>
            <person name="Corradi N."/>
        </authorList>
    </citation>
    <scope>NUCLEOTIDE SEQUENCE [LARGE SCALE GENOMIC DNA]</scope>
    <source>
        <strain evidence="1 2">A4</strain>
    </source>
</reference>
<protein>
    <submittedName>
        <fullName evidence="1">Uncharacterized protein</fullName>
    </submittedName>
</protein>
<dbReference type="Proteomes" id="UP000234323">
    <property type="component" value="Unassembled WGS sequence"/>
</dbReference>
<comment type="caution">
    <text evidence="1">The sequence shown here is derived from an EMBL/GenBank/DDBJ whole genome shotgun (WGS) entry which is preliminary data.</text>
</comment>
<proteinExistence type="predicted"/>
<feature type="non-terminal residue" evidence="1">
    <location>
        <position position="1"/>
    </location>
</feature>
<evidence type="ECO:0000313" key="1">
    <source>
        <dbReference type="EMBL" id="PKY45143.1"/>
    </source>
</evidence>
<keyword evidence="2" id="KW-1185">Reference proteome</keyword>
<accession>A0A2I1GET6</accession>